<dbReference type="EMBL" id="LCYG01000032">
    <property type="protein sequence ID" value="KLK92724.1"/>
    <property type="molecule type" value="Genomic_DNA"/>
</dbReference>
<dbReference type="GO" id="GO:0003824">
    <property type="term" value="F:catalytic activity"/>
    <property type="evidence" value="ECO:0007669"/>
    <property type="project" value="InterPro"/>
</dbReference>
<evidence type="ECO:0000313" key="3">
    <source>
        <dbReference type="Proteomes" id="UP000035489"/>
    </source>
</evidence>
<dbReference type="InterPro" id="IPR005135">
    <property type="entry name" value="Endo/exonuclease/phosphatase"/>
</dbReference>
<dbReference type="AlphaFoldDB" id="A0A0H1RCB4"/>
<dbReference type="Pfam" id="PF03372">
    <property type="entry name" value="Exo_endo_phos"/>
    <property type="match status" value="1"/>
</dbReference>
<comment type="caution">
    <text evidence="2">The sequence shown here is derived from an EMBL/GenBank/DDBJ whole genome shotgun (WGS) entry which is preliminary data.</text>
</comment>
<dbReference type="Proteomes" id="UP000035489">
    <property type="component" value="Unassembled WGS sequence"/>
</dbReference>
<keyword evidence="3" id="KW-1185">Reference proteome</keyword>
<feature type="domain" description="Endonuclease/exonuclease/phosphatase" evidence="1">
    <location>
        <begin position="73"/>
        <end position="332"/>
    </location>
</feature>
<protein>
    <recommendedName>
        <fullName evidence="1">Endonuclease/exonuclease/phosphatase domain-containing protein</fullName>
    </recommendedName>
</protein>
<proteinExistence type="predicted"/>
<reference evidence="2 3" key="1">
    <citation type="submission" date="2015-05" db="EMBL/GenBank/DDBJ databases">
        <title>Draft genome sequence of Microvirga vignae strain BR3299, a novel nitrogen fixing bacteria isolated from Brazil semi-aired region.</title>
        <authorList>
            <person name="Zilli J.E."/>
            <person name="Passos S.R."/>
            <person name="Leite J."/>
            <person name="Baldani J.I."/>
            <person name="Xavier G.R."/>
            <person name="Rumjaneck N.G."/>
            <person name="Simoes-Araujo J.L."/>
        </authorList>
    </citation>
    <scope>NUCLEOTIDE SEQUENCE [LARGE SCALE GENOMIC DNA]</scope>
    <source>
        <strain evidence="2 3">BR3299</strain>
    </source>
</reference>
<dbReference type="InterPro" id="IPR036691">
    <property type="entry name" value="Endo/exonu/phosph_ase_sf"/>
</dbReference>
<sequence>MRPLIDRSVQKLPCPEEPLLQQARQLTQDRTAHHEFIDRIEAFHVIEVQPQRQEQATPRRLCVTALNAERLTRPEAVRHLIGKTGAHISLLSEVDVGMARSGNSHTIRELTGSPGWGYLYGVEFVELDLGDAEEMRRHAGEHNACGLHGNAIVSGLGFERPHVIPLEENGRWFAGFDGAQRRIGGRIALAARLADAPRPLWIVSLHLESKTDPADRRMQIRNLLSALEQLAPDEACIIGGDFNTKALPRGERERPLLLEKPERHEPLFADLREAGFSWTDANLALPTQRDGPSKKHPRPFGKLDWFFVRGIAAENPQIVPALDSQGKAISDHEMIAVDLVF</sequence>
<dbReference type="Gene3D" id="3.60.10.10">
    <property type="entry name" value="Endonuclease/exonuclease/phosphatase"/>
    <property type="match status" value="1"/>
</dbReference>
<evidence type="ECO:0000313" key="2">
    <source>
        <dbReference type="EMBL" id="KLK92724.1"/>
    </source>
</evidence>
<name>A0A0H1RCB4_9HYPH</name>
<evidence type="ECO:0000259" key="1">
    <source>
        <dbReference type="Pfam" id="PF03372"/>
    </source>
</evidence>
<dbReference type="PATRIC" id="fig|1225564.3.peg.3608"/>
<organism evidence="2 3">
    <name type="scientific">Microvirga vignae</name>
    <dbReference type="NCBI Taxonomy" id="1225564"/>
    <lineage>
        <taxon>Bacteria</taxon>
        <taxon>Pseudomonadati</taxon>
        <taxon>Pseudomonadota</taxon>
        <taxon>Alphaproteobacteria</taxon>
        <taxon>Hyphomicrobiales</taxon>
        <taxon>Methylobacteriaceae</taxon>
        <taxon>Microvirga</taxon>
    </lineage>
</organism>
<dbReference type="STRING" id="1225564.AA309_13770"/>
<dbReference type="SUPFAM" id="SSF56219">
    <property type="entry name" value="DNase I-like"/>
    <property type="match status" value="1"/>
</dbReference>
<gene>
    <name evidence="2" type="ORF">AA309_13770</name>
</gene>
<accession>A0A0H1RCB4</accession>